<protein>
    <submittedName>
        <fullName evidence="2">NAD(P)H-dependent FMN reductase</fullName>
    </submittedName>
</protein>
<evidence type="ECO:0000259" key="1">
    <source>
        <dbReference type="Pfam" id="PF03358"/>
    </source>
</evidence>
<evidence type="ECO:0000313" key="2">
    <source>
        <dbReference type="EMBL" id="SEM41888.1"/>
    </source>
</evidence>
<dbReference type="InterPro" id="IPR005025">
    <property type="entry name" value="FMN_Rdtase-like_dom"/>
</dbReference>
<name>A0ABY1A9S6_9LACO</name>
<comment type="caution">
    <text evidence="2">The sequence shown here is derived from an EMBL/GenBank/DDBJ whole genome shotgun (WGS) entry which is preliminary data.</text>
</comment>
<dbReference type="Proteomes" id="UP000182089">
    <property type="component" value="Unassembled WGS sequence"/>
</dbReference>
<feature type="domain" description="NADPH-dependent FMN reductase-like" evidence="1">
    <location>
        <begin position="1"/>
        <end position="138"/>
    </location>
</feature>
<dbReference type="PANTHER" id="PTHR30543">
    <property type="entry name" value="CHROMATE REDUCTASE"/>
    <property type="match status" value="1"/>
</dbReference>
<gene>
    <name evidence="2" type="ORF">SAMN05216431_102155</name>
</gene>
<proteinExistence type="predicted"/>
<dbReference type="EMBL" id="FOCC01000002">
    <property type="protein sequence ID" value="SEM41888.1"/>
    <property type="molecule type" value="Genomic_DNA"/>
</dbReference>
<reference evidence="2 3" key="1">
    <citation type="submission" date="2016-10" db="EMBL/GenBank/DDBJ databases">
        <authorList>
            <person name="Varghese N."/>
            <person name="Submissions S."/>
        </authorList>
    </citation>
    <scope>NUCLEOTIDE SEQUENCE [LARGE SCALE GENOMIC DNA]</scope>
    <source>
        <strain evidence="2 3">WC1T17</strain>
    </source>
</reference>
<dbReference type="SUPFAM" id="SSF52218">
    <property type="entry name" value="Flavoproteins"/>
    <property type="match status" value="1"/>
</dbReference>
<organism evidence="2 3">
    <name type="scientific">Ligilactobacillus ruminis</name>
    <dbReference type="NCBI Taxonomy" id="1623"/>
    <lineage>
        <taxon>Bacteria</taxon>
        <taxon>Bacillati</taxon>
        <taxon>Bacillota</taxon>
        <taxon>Bacilli</taxon>
        <taxon>Lactobacillales</taxon>
        <taxon>Lactobacillaceae</taxon>
        <taxon>Ligilactobacillus</taxon>
    </lineage>
</organism>
<dbReference type="InterPro" id="IPR029039">
    <property type="entry name" value="Flavoprotein-like_sf"/>
</dbReference>
<accession>A0ABY1A9S6</accession>
<dbReference type="Pfam" id="PF03358">
    <property type="entry name" value="FMN_red"/>
    <property type="match status" value="1"/>
</dbReference>
<dbReference type="Gene3D" id="3.40.50.360">
    <property type="match status" value="1"/>
</dbReference>
<evidence type="ECO:0000313" key="3">
    <source>
        <dbReference type="Proteomes" id="UP000182089"/>
    </source>
</evidence>
<dbReference type="PANTHER" id="PTHR30543:SF21">
    <property type="entry name" value="NAD(P)H-DEPENDENT FMN REDUCTASE LOT6"/>
    <property type="match status" value="1"/>
</dbReference>
<sequence length="179" mass="19739">MKLLGIVGTNAEKSTNRTLLQYMKRHFAPKAEIEIFEIDQIPLFDKPDTKEAPQKIASLAAKIHASDGVIIATPEYDHAVPAALLNVLEWLTYCENGLDDKPVLVVGASYGCMGTLRAQNHLRQVLDAPEMKAHFMIGQGFLLGQSLAAFDDQGNLTRVDDQKALDEYFANFAAAYELS</sequence>
<dbReference type="InterPro" id="IPR050712">
    <property type="entry name" value="NAD(P)H-dep_reductase"/>
</dbReference>